<keyword evidence="2" id="KW-0812">Transmembrane</keyword>
<name>A0A9D9H4C8_9FIRM</name>
<evidence type="ECO:0000313" key="4">
    <source>
        <dbReference type="EMBL" id="MBO8434737.1"/>
    </source>
</evidence>
<keyword evidence="2" id="KW-0472">Membrane</keyword>
<reference evidence="4" key="2">
    <citation type="journal article" date="2021" name="PeerJ">
        <title>Extensive microbial diversity within the chicken gut microbiome revealed by metagenomics and culture.</title>
        <authorList>
            <person name="Gilroy R."/>
            <person name="Ravi A."/>
            <person name="Getino M."/>
            <person name="Pursley I."/>
            <person name="Horton D.L."/>
            <person name="Alikhan N.F."/>
            <person name="Baker D."/>
            <person name="Gharbi K."/>
            <person name="Hall N."/>
            <person name="Watson M."/>
            <person name="Adriaenssens E.M."/>
            <person name="Foster-Nyarko E."/>
            <person name="Jarju S."/>
            <person name="Secka A."/>
            <person name="Antonio M."/>
            <person name="Oren A."/>
            <person name="Chaudhuri R.R."/>
            <person name="La Ragione R."/>
            <person name="Hildebrand F."/>
            <person name="Pallen M.J."/>
        </authorList>
    </citation>
    <scope>NUCLEOTIDE SEQUENCE</scope>
    <source>
        <strain evidence="4">F6-4510</strain>
    </source>
</reference>
<dbReference type="EMBL" id="JADIMX010000104">
    <property type="protein sequence ID" value="MBO8434737.1"/>
    <property type="molecule type" value="Genomic_DNA"/>
</dbReference>
<evidence type="ECO:0000256" key="2">
    <source>
        <dbReference type="SAM" id="Phobius"/>
    </source>
</evidence>
<feature type="transmembrane region" description="Helical" evidence="2">
    <location>
        <begin position="258"/>
        <end position="278"/>
    </location>
</feature>
<organism evidence="4 5">
    <name type="scientific">Candidatus Fimicola merdigallinarum</name>
    <dbReference type="NCBI Taxonomy" id="2840819"/>
    <lineage>
        <taxon>Bacteria</taxon>
        <taxon>Bacillati</taxon>
        <taxon>Bacillota</taxon>
        <taxon>Clostridia</taxon>
        <taxon>Lachnospirales</taxon>
        <taxon>Lachnospiraceae</taxon>
        <taxon>Lachnospiraceae incertae sedis</taxon>
        <taxon>Candidatus Fimicola</taxon>
    </lineage>
</organism>
<feature type="transmembrane region" description="Helical" evidence="2">
    <location>
        <begin position="175"/>
        <end position="196"/>
    </location>
</feature>
<dbReference type="InterPro" id="IPR045768">
    <property type="entry name" value="SpoIIE_N"/>
</dbReference>
<comment type="caution">
    <text evidence="4">The sequence shown here is derived from an EMBL/GenBank/DDBJ whole genome shotgun (WGS) entry which is preliminary data.</text>
</comment>
<evidence type="ECO:0000313" key="5">
    <source>
        <dbReference type="Proteomes" id="UP000823611"/>
    </source>
</evidence>
<dbReference type="SUPFAM" id="SSF81606">
    <property type="entry name" value="PP2C-like"/>
    <property type="match status" value="1"/>
</dbReference>
<dbReference type="Pfam" id="PF19732">
    <property type="entry name" value="SpoIIE_N"/>
    <property type="match status" value="1"/>
</dbReference>
<dbReference type="InterPro" id="IPR001932">
    <property type="entry name" value="PPM-type_phosphatase-like_dom"/>
</dbReference>
<dbReference type="AlphaFoldDB" id="A0A9D9H4C8"/>
<dbReference type="InterPro" id="IPR052016">
    <property type="entry name" value="Bact_Sigma-Reg"/>
</dbReference>
<protein>
    <submittedName>
        <fullName evidence="4">SpoIIE family protein phosphatase</fullName>
    </submittedName>
</protein>
<dbReference type="PANTHER" id="PTHR43156">
    <property type="entry name" value="STAGE II SPORULATION PROTEIN E-RELATED"/>
    <property type="match status" value="1"/>
</dbReference>
<dbReference type="Gene3D" id="3.60.40.10">
    <property type="entry name" value="PPM-type phosphatase domain"/>
    <property type="match status" value="1"/>
</dbReference>
<reference evidence="4" key="1">
    <citation type="submission" date="2020-10" db="EMBL/GenBank/DDBJ databases">
        <authorList>
            <person name="Gilroy R."/>
        </authorList>
    </citation>
    <scope>NUCLEOTIDE SEQUENCE</scope>
    <source>
        <strain evidence="4">F6-4510</strain>
    </source>
</reference>
<evidence type="ECO:0000256" key="1">
    <source>
        <dbReference type="ARBA" id="ARBA00022801"/>
    </source>
</evidence>
<sequence>MEKTIITNKVQDIKSTSTPEILKDTAICFFAFISGGTNVFNIFSPFGASFCTLFFGESYRFLLSVAFSVLGRFIMGNNLFNIKYCLWGILISLISLAIYKSNIKISLWQKSLSSALAMVSVGLIVSLLYGGSKYILFTSIIESVSIFVFSGVMLKGFDTAKNSFNRKLLSPEETISLLIVLGICIVSLGDIEIFSINLKTSLSVATALMCSYRLGVYGGAIAGAFIGFMLMICFQGGSDMFSVLTISSLTAGAVRKKGKVLTSLTFFSLSTIMIFYISNGLLNIGWFKSLFLGILLFLVIPDKCFEFINKYEGDYSIYDSRYYDMMKNITEKSLRECSNSFYALSNMFKKLESSRHSNSNNIKTVIDEVGGKVCKSCGLFSYCWERDFYNTYKIFYDTVGLCERRGQIFSTDFSGEFSSTCAKLLTLTEEINKGCEEYRSKIFWENRIKESRDLVGEQLFAVGKIFENLKGRIDVERVFREDIENDLKAYFDNQDVELLKVMATESGKGEIRVSFKLAESVIEKSILEGALKVINKSSGRKMRKDGYTSEEGYIYREAKRFNVLSASSVFCKKGNSVSGDNFTFLPLSDGEFVVALSDGMGSGEEANRESFFAIELLESFFRAGFDIDVSIKLINSALLLNSTKDSFATLDICRIDTYNRRADFVKTGSASSYILRNKKVFAIRQETLPIGVFSGAEIEKSSYEIFDGDIIIMITDGIEDIVGGDRGEDELWFESIFSKFRSYNPKDIADYIMREAVKKAGGEVNDDMTVVVSRIWEGL</sequence>
<dbReference type="PANTHER" id="PTHR43156:SF2">
    <property type="entry name" value="STAGE II SPORULATION PROTEIN E"/>
    <property type="match status" value="1"/>
</dbReference>
<feature type="transmembrane region" description="Helical" evidence="2">
    <location>
        <begin position="81"/>
        <end position="99"/>
    </location>
</feature>
<dbReference type="SMART" id="SM00331">
    <property type="entry name" value="PP2C_SIG"/>
    <property type="match status" value="1"/>
</dbReference>
<dbReference type="Proteomes" id="UP000823611">
    <property type="component" value="Unassembled WGS sequence"/>
</dbReference>
<dbReference type="PROSITE" id="PS51746">
    <property type="entry name" value="PPM_2"/>
    <property type="match status" value="1"/>
</dbReference>
<feature type="transmembrane region" description="Helical" evidence="2">
    <location>
        <begin position="135"/>
        <end position="154"/>
    </location>
</feature>
<accession>A0A9D9H4C8</accession>
<keyword evidence="1" id="KW-0378">Hydrolase</keyword>
<dbReference type="GO" id="GO:0016791">
    <property type="term" value="F:phosphatase activity"/>
    <property type="evidence" value="ECO:0007669"/>
    <property type="project" value="TreeGrafter"/>
</dbReference>
<keyword evidence="2" id="KW-1133">Transmembrane helix</keyword>
<feature type="transmembrane region" description="Helical" evidence="2">
    <location>
        <begin position="111"/>
        <end position="129"/>
    </location>
</feature>
<feature type="transmembrane region" description="Helical" evidence="2">
    <location>
        <begin position="216"/>
        <end position="237"/>
    </location>
</feature>
<dbReference type="Pfam" id="PF07228">
    <property type="entry name" value="SpoIIE"/>
    <property type="match status" value="1"/>
</dbReference>
<evidence type="ECO:0000259" key="3">
    <source>
        <dbReference type="PROSITE" id="PS51746"/>
    </source>
</evidence>
<gene>
    <name evidence="4" type="ORF">IAC55_05385</name>
</gene>
<feature type="domain" description="PPM-type phosphatase" evidence="3">
    <location>
        <begin position="560"/>
        <end position="775"/>
    </location>
</feature>
<proteinExistence type="predicted"/>
<dbReference type="InterPro" id="IPR036457">
    <property type="entry name" value="PPM-type-like_dom_sf"/>
</dbReference>